<feature type="region of interest" description="Disordered" evidence="2">
    <location>
        <begin position="1"/>
        <end position="44"/>
    </location>
</feature>
<keyword evidence="1" id="KW-0175">Coiled coil</keyword>
<organism evidence="3 4">
    <name type="scientific">Hyphopichia burtonii NRRL Y-1933</name>
    <dbReference type="NCBI Taxonomy" id="984485"/>
    <lineage>
        <taxon>Eukaryota</taxon>
        <taxon>Fungi</taxon>
        <taxon>Dikarya</taxon>
        <taxon>Ascomycota</taxon>
        <taxon>Saccharomycotina</taxon>
        <taxon>Pichiomycetes</taxon>
        <taxon>Debaryomycetaceae</taxon>
        <taxon>Hyphopichia</taxon>
    </lineage>
</organism>
<feature type="region of interest" description="Disordered" evidence="2">
    <location>
        <begin position="308"/>
        <end position="338"/>
    </location>
</feature>
<name>A0A1E4RBL6_9ASCO</name>
<dbReference type="Proteomes" id="UP000095085">
    <property type="component" value="Unassembled WGS sequence"/>
</dbReference>
<sequence length="498" mass="58193">MPVTKNAADAAVNVESSEKPYSNDDSVTNESSHEEVSNRPSYKSDPQKLFELVLQNYDAWLQVINKQFQEQSKDQQYLPFPKNQDFDLNKQKPIFNYSLLDALEQASSDFSDRIHKLEESEGIPEIPNLHQDSKKNQAQGLLKESEINFLRSRLTEIVMKSRQGMPPPKKEGFSLYDTQDEEGLHEGNTGDIYFNEDGNQDDYDLEEIENEDYQYDYSPTIEVELNTAPECEKHGQEICDCPIDEQRSRFNSTNDEGPSCEFTFEYDRNGELVPTYSNVEEKLRLMSLNSRSLGQSGNMKLPSIKELNIHTNTEENSSNEKKTKKKNKKKKKQKHYEANESVIKEKQQSDCCLFCEYEALFGTKPRQMIKWYNEKVRKDEERRQEFKRKLENAKLKALKRQRELRQRQMEENGLARTDSYDEHYYSNDEHYHAAQNAKHSPDENTYDDYEEGINEDGVYCQHHQLSHPWEYKCPSCSEHGHCSDMCSSDPVPPEYTND</sequence>
<dbReference type="OrthoDB" id="4081922at2759"/>
<feature type="coiled-coil region" evidence="1">
    <location>
        <begin position="369"/>
        <end position="407"/>
    </location>
</feature>
<feature type="compositionally biased region" description="Basic residues" evidence="2">
    <location>
        <begin position="322"/>
        <end position="334"/>
    </location>
</feature>
<evidence type="ECO:0000313" key="3">
    <source>
        <dbReference type="EMBL" id="ODV64638.1"/>
    </source>
</evidence>
<proteinExistence type="predicted"/>
<dbReference type="RefSeq" id="XP_020073705.1">
    <property type="nucleotide sequence ID" value="XM_020221984.1"/>
</dbReference>
<evidence type="ECO:0000313" key="4">
    <source>
        <dbReference type="Proteomes" id="UP000095085"/>
    </source>
</evidence>
<dbReference type="EMBL" id="KV454547">
    <property type="protein sequence ID" value="ODV64638.1"/>
    <property type="molecule type" value="Genomic_DNA"/>
</dbReference>
<dbReference type="AlphaFoldDB" id="A0A1E4RBL6"/>
<evidence type="ECO:0000256" key="1">
    <source>
        <dbReference type="SAM" id="Coils"/>
    </source>
</evidence>
<dbReference type="GeneID" id="30996533"/>
<reference evidence="4" key="1">
    <citation type="submission" date="2016-05" db="EMBL/GenBank/DDBJ databases">
        <title>Comparative genomics of biotechnologically important yeasts.</title>
        <authorList>
            <consortium name="DOE Joint Genome Institute"/>
            <person name="Riley R."/>
            <person name="Haridas S."/>
            <person name="Wolfe K.H."/>
            <person name="Lopes M.R."/>
            <person name="Hittinger C.T."/>
            <person name="Goker M."/>
            <person name="Salamov A."/>
            <person name="Wisecaver J."/>
            <person name="Long T.M."/>
            <person name="Aerts A.L."/>
            <person name="Barry K."/>
            <person name="Choi C."/>
            <person name="Clum A."/>
            <person name="Coughlan A.Y."/>
            <person name="Deshpande S."/>
            <person name="Douglass A.P."/>
            <person name="Hanson S.J."/>
            <person name="Klenk H.-P."/>
            <person name="Labutti K."/>
            <person name="Lapidus A."/>
            <person name="Lindquist E."/>
            <person name="Lipzen A."/>
            <person name="Meier-Kolthoff J.P."/>
            <person name="Ohm R.A."/>
            <person name="Otillar R.P."/>
            <person name="Pangilinan J."/>
            <person name="Peng Y."/>
            <person name="Rokas A."/>
            <person name="Rosa C.A."/>
            <person name="Scheuner C."/>
            <person name="Sibirny A.A."/>
            <person name="Slot J.C."/>
            <person name="Stielow J.B."/>
            <person name="Sun H."/>
            <person name="Kurtzman C.P."/>
            <person name="Blackwell M."/>
            <person name="Grigoriev I.V."/>
            <person name="Jeffries T.W."/>
        </authorList>
    </citation>
    <scope>NUCLEOTIDE SEQUENCE [LARGE SCALE GENOMIC DNA]</scope>
    <source>
        <strain evidence="4">NRRL Y-1933</strain>
    </source>
</reference>
<accession>A0A1E4RBL6</accession>
<protein>
    <submittedName>
        <fullName evidence="3">Uncharacterized protein</fullName>
    </submittedName>
</protein>
<gene>
    <name evidence="3" type="ORF">HYPBUDRAFT_154273</name>
</gene>
<keyword evidence="4" id="KW-1185">Reference proteome</keyword>
<evidence type="ECO:0000256" key="2">
    <source>
        <dbReference type="SAM" id="MobiDB-lite"/>
    </source>
</evidence>